<protein>
    <submittedName>
        <fullName evidence="7">Acetate--CoA ligase family protein</fullName>
    </submittedName>
</protein>
<proteinExistence type="inferred from homology"/>
<dbReference type="InterPro" id="IPR003781">
    <property type="entry name" value="CoA-bd"/>
</dbReference>
<dbReference type="SUPFAM" id="SSF56059">
    <property type="entry name" value="Glutathione synthetase ATP-binding domain-like"/>
    <property type="match status" value="1"/>
</dbReference>
<sequence>MNDLRSLTRPESVAVIGASKTPGKIGYAVIENIKSSGFKGEIYPINPKEQEIAGYKAYPTVRDVGKPIDVAVLCVPAAAVLPVAEDCGQAGVKHLIVITAGFKEVGKEGRELENKLVETARRYGMRIVGPNCLGVMDTHTPFNATFAKNFALKGNIAFISQSGALCVAILDWSLKRGLGFSQFISIGNKADLNEADFIENAAEDPNTKVICLYLEDVVNGPRFIEAAKKATKKVPVIVLKAGVSAAGAKAASSHTGALAGSNAAYDAAFRHAGVLRASTMTELFDLAIAFTTQPIPKGRKVVIVTNSGGPGIVTSDAVELSGLEMSRFTPETLAELKEKLPPTANIHNPVDVVGDAHHDRYKIALDTVVKDPNVDAVTVLLSPTAVLDIQKAAEVTVEASKANPDKAFVASFIGGAAVEAGVNYLNANGIPTYPFPEPAVATLRGMVRFGELRRALEDGDEWVFTDVDREQVKSIFEKVKKDGRNLLLGPEAASVAEAYKIPAAPSRLATTADEAQKFAEDMGYPVVLKIASPDIMHKTDVGGVKVGLKSAEEVRAAFESIMENSRKAVKDARIYGVEVQKMMPKGDELIIGMVKDPTFGPMIAFGSGGILVNLLKDAAFRLASGITKKEIMEMISETKAYTILKGFRGQEPDDIPALAEAIARVAQLCRDFPEIVELDINPVFAYPKGLSALDVKVKLAM</sequence>
<evidence type="ECO:0000256" key="3">
    <source>
        <dbReference type="ARBA" id="ARBA00022840"/>
    </source>
</evidence>
<dbReference type="Gene3D" id="3.40.50.720">
    <property type="entry name" value="NAD(P)-binding Rossmann-like Domain"/>
    <property type="match status" value="1"/>
</dbReference>
<accession>A0AAT9LC73</accession>
<name>A0AAT9LC73_9FIRM</name>
<dbReference type="InterPro" id="IPR011761">
    <property type="entry name" value="ATP-grasp"/>
</dbReference>
<feature type="domain" description="ATP-grasp" evidence="6">
    <location>
        <begin position="493"/>
        <end position="529"/>
    </location>
</feature>
<dbReference type="SUPFAM" id="SSF51735">
    <property type="entry name" value="NAD(P)-binding Rossmann-fold domains"/>
    <property type="match status" value="1"/>
</dbReference>
<dbReference type="Pfam" id="PF19045">
    <property type="entry name" value="Ligase_CoA_2"/>
    <property type="match status" value="1"/>
</dbReference>
<organism evidence="7">
    <name type="scientific">Candidatus Fermentithermobacillus carboniphilus</name>
    <dbReference type="NCBI Taxonomy" id="3085328"/>
    <lineage>
        <taxon>Bacteria</taxon>
        <taxon>Bacillati</taxon>
        <taxon>Bacillota</taxon>
        <taxon>Candidatus Fermentithermobacillia</taxon>
        <taxon>Candidatus Fermentithermobacillales</taxon>
        <taxon>Candidatus Fermentithermobacillaceae</taxon>
        <taxon>Candidatus Fermentithermobacillus</taxon>
    </lineage>
</organism>
<dbReference type="GO" id="GO:0043758">
    <property type="term" value="F:acetate-CoA ligase (ADP-forming) activity"/>
    <property type="evidence" value="ECO:0007669"/>
    <property type="project" value="InterPro"/>
</dbReference>
<evidence type="ECO:0000256" key="2">
    <source>
        <dbReference type="ARBA" id="ARBA00022741"/>
    </source>
</evidence>
<dbReference type="InterPro" id="IPR043938">
    <property type="entry name" value="Ligase_CoA_dom"/>
</dbReference>
<dbReference type="EMBL" id="CP062796">
    <property type="protein sequence ID" value="QUL98674.1"/>
    <property type="molecule type" value="Genomic_DNA"/>
</dbReference>
<reference evidence="7" key="1">
    <citation type="submission" date="2020-10" db="EMBL/GenBank/DDBJ databases">
        <authorList>
            <person name="Kadnikov V."/>
            <person name="Beletsky A.V."/>
            <person name="Mardanov A.V."/>
            <person name="Karnachuk O.V."/>
            <person name="Ravin N.V."/>
        </authorList>
    </citation>
    <scope>NUCLEOTIDE SEQUENCE</scope>
    <source>
        <strain evidence="7">Bu02</strain>
    </source>
</reference>
<keyword evidence="1 7" id="KW-0436">Ligase</keyword>
<dbReference type="InterPro" id="IPR051538">
    <property type="entry name" value="Acyl-CoA_Synth/Transferase"/>
</dbReference>
<dbReference type="Gene3D" id="3.30.1490.20">
    <property type="entry name" value="ATP-grasp fold, A domain"/>
    <property type="match status" value="1"/>
</dbReference>
<dbReference type="InterPro" id="IPR014089">
    <property type="entry name" value="AcCoA-synth-alpha"/>
</dbReference>
<dbReference type="GO" id="GO:0046872">
    <property type="term" value="F:metal ion binding"/>
    <property type="evidence" value="ECO:0007669"/>
    <property type="project" value="InterPro"/>
</dbReference>
<dbReference type="Gene3D" id="3.30.470.20">
    <property type="entry name" value="ATP-grasp fold, B domain"/>
    <property type="match status" value="1"/>
</dbReference>
<dbReference type="FunFam" id="3.30.1490.20:FF:000020">
    <property type="entry name" value="Protein lysine acetyltransferase"/>
    <property type="match status" value="1"/>
</dbReference>
<evidence type="ECO:0000256" key="1">
    <source>
        <dbReference type="ARBA" id="ARBA00022598"/>
    </source>
</evidence>
<comment type="similarity">
    <text evidence="4">In the N-terminal section; belongs to the acetate CoA ligase alpha subunit family.</text>
</comment>
<dbReference type="InterPro" id="IPR016102">
    <property type="entry name" value="Succinyl-CoA_synth-like"/>
</dbReference>
<keyword evidence="3 5" id="KW-0067">ATP-binding</keyword>
<dbReference type="SMART" id="SM00881">
    <property type="entry name" value="CoA_binding"/>
    <property type="match status" value="1"/>
</dbReference>
<keyword evidence="2 5" id="KW-0547">Nucleotide-binding</keyword>
<reference evidence="7" key="2">
    <citation type="journal article" date="2023" name="Biology">
        <title>Prokaryotic Life Associated with Coal-Fire Gas Vents Revealed by Metagenomics.</title>
        <authorList>
            <person name="Kadnikov V.V."/>
            <person name="Mardanov A.V."/>
            <person name="Beletsky A.V."/>
            <person name="Karnachuk O.V."/>
            <person name="Ravin N.V."/>
        </authorList>
    </citation>
    <scope>NUCLEOTIDE SEQUENCE</scope>
    <source>
        <strain evidence="7">Bu02</strain>
    </source>
</reference>
<dbReference type="InterPro" id="IPR032875">
    <property type="entry name" value="Succ_CoA_lig_flav_dom"/>
</dbReference>
<dbReference type="KEGG" id="fcz:IMF26_00845"/>
<dbReference type="AlphaFoldDB" id="A0AAT9LC73"/>
<dbReference type="Pfam" id="PF13607">
    <property type="entry name" value="Succ_CoA_lig"/>
    <property type="match status" value="1"/>
</dbReference>
<dbReference type="Gene3D" id="3.40.50.261">
    <property type="entry name" value="Succinyl-CoA synthetase domains"/>
    <property type="match status" value="2"/>
</dbReference>
<dbReference type="Pfam" id="PF13380">
    <property type="entry name" value="CoA_binding_2"/>
    <property type="match status" value="1"/>
</dbReference>
<dbReference type="InterPro" id="IPR036291">
    <property type="entry name" value="NAD(P)-bd_dom_sf"/>
</dbReference>
<evidence type="ECO:0000259" key="6">
    <source>
        <dbReference type="PROSITE" id="PS50975"/>
    </source>
</evidence>
<dbReference type="InterPro" id="IPR013815">
    <property type="entry name" value="ATP_grasp_subdomain_1"/>
</dbReference>
<dbReference type="PROSITE" id="PS50975">
    <property type="entry name" value="ATP_GRASP"/>
    <property type="match status" value="1"/>
</dbReference>
<dbReference type="PANTHER" id="PTHR43334">
    <property type="entry name" value="ACETATE--COA LIGASE [ADP-FORMING]"/>
    <property type="match status" value="1"/>
</dbReference>
<dbReference type="NCBIfam" id="TIGR02717">
    <property type="entry name" value="AcCoA-syn-alpha"/>
    <property type="match status" value="1"/>
</dbReference>
<gene>
    <name evidence="7" type="ORF">IMF26_00845</name>
</gene>
<dbReference type="PANTHER" id="PTHR43334:SF1">
    <property type="entry name" value="3-HYDROXYPROPIONATE--COA LIGASE [ADP-FORMING]"/>
    <property type="match status" value="1"/>
</dbReference>
<evidence type="ECO:0000256" key="4">
    <source>
        <dbReference type="ARBA" id="ARBA00060888"/>
    </source>
</evidence>
<dbReference type="GO" id="GO:0005524">
    <property type="term" value="F:ATP binding"/>
    <property type="evidence" value="ECO:0007669"/>
    <property type="project" value="UniProtKB-UniRule"/>
</dbReference>
<evidence type="ECO:0000256" key="5">
    <source>
        <dbReference type="PROSITE-ProRule" id="PRU00409"/>
    </source>
</evidence>
<dbReference type="Pfam" id="PF13549">
    <property type="entry name" value="ATP-grasp_5"/>
    <property type="match status" value="1"/>
</dbReference>
<evidence type="ECO:0000313" key="7">
    <source>
        <dbReference type="EMBL" id="QUL98674.1"/>
    </source>
</evidence>
<dbReference type="SUPFAM" id="SSF52210">
    <property type="entry name" value="Succinyl-CoA synthetase domains"/>
    <property type="match status" value="2"/>
</dbReference>